<feature type="signal peptide" evidence="1">
    <location>
        <begin position="1"/>
        <end position="28"/>
    </location>
</feature>
<protein>
    <recommendedName>
        <fullName evidence="4">Transglutaminase superfamily protein</fullName>
    </recommendedName>
</protein>
<evidence type="ECO:0000313" key="2">
    <source>
        <dbReference type="EMBL" id="UXI67961.1"/>
    </source>
</evidence>
<sequence length="394" mass="43085">MLSVQTRRPPRRLSAILVCVVLFVGATAAAPTAERGWRVEISPGDAIYPVLDLSQGQSDEPSRTPSTQFGGGAGLVAVEVRARRADEPVALTVEAPFLAGPAQVEAVLPRRGETYRLQPLLRWDRQALASLLAPTRASMTFRLQRDDAVEVIERPVRVHPLGEALYYVRDGADHVDLGWIFAAYANPASPVVDEILAQARRNHPELPLTRDARRDTATAMAEAFAIWEVIHDHGVRYADEDPGLSRGPAVWSQRVRLHEQVWDEKRANCIDSSLLLAAAFVRLGIDSALVLVPRHAMLAFRVSASQTPQVLETTLLGSRLLSPRPVPAFAGAMDDYDRDAMDTFAAALAAGQARYAREAKGFRARSPDYQWIDLATARAYGIIPLAAPARANGR</sequence>
<keyword evidence="3" id="KW-1185">Reference proteome</keyword>
<dbReference type="RefSeq" id="WP_261694929.1">
    <property type="nucleotide sequence ID" value="NZ_CP104694.1"/>
</dbReference>
<evidence type="ECO:0008006" key="4">
    <source>
        <dbReference type="Google" id="ProtNLM"/>
    </source>
</evidence>
<evidence type="ECO:0000313" key="3">
    <source>
        <dbReference type="Proteomes" id="UP001064632"/>
    </source>
</evidence>
<organism evidence="2 3">
    <name type="scientific">Tahibacter amnicola</name>
    <dbReference type="NCBI Taxonomy" id="2976241"/>
    <lineage>
        <taxon>Bacteria</taxon>
        <taxon>Pseudomonadati</taxon>
        <taxon>Pseudomonadota</taxon>
        <taxon>Gammaproteobacteria</taxon>
        <taxon>Lysobacterales</taxon>
        <taxon>Rhodanobacteraceae</taxon>
        <taxon>Tahibacter</taxon>
    </lineage>
</organism>
<dbReference type="Proteomes" id="UP001064632">
    <property type="component" value="Chromosome"/>
</dbReference>
<gene>
    <name evidence="2" type="ORF">N4264_25075</name>
</gene>
<feature type="chain" id="PRO_5046604542" description="Transglutaminase superfamily protein" evidence="1">
    <location>
        <begin position="29"/>
        <end position="394"/>
    </location>
</feature>
<evidence type="ECO:0000256" key="1">
    <source>
        <dbReference type="SAM" id="SignalP"/>
    </source>
</evidence>
<name>A0ABY6BH78_9GAMM</name>
<keyword evidence="1" id="KW-0732">Signal</keyword>
<dbReference type="EMBL" id="CP104694">
    <property type="protein sequence ID" value="UXI67961.1"/>
    <property type="molecule type" value="Genomic_DNA"/>
</dbReference>
<proteinExistence type="predicted"/>
<accession>A0ABY6BH78</accession>
<reference evidence="2" key="1">
    <citation type="submission" date="2022-09" db="EMBL/GenBank/DDBJ databases">
        <title>Tahibacter sp. nov., isolated from a fresh water.</title>
        <authorList>
            <person name="Baek J.H."/>
            <person name="Lee J.K."/>
            <person name="Kim J.M."/>
            <person name="Jeon C.O."/>
        </authorList>
    </citation>
    <scope>NUCLEOTIDE SEQUENCE</scope>
    <source>
        <strain evidence="2">W38</strain>
    </source>
</reference>